<dbReference type="Pfam" id="PF01810">
    <property type="entry name" value="LysE"/>
    <property type="match status" value="1"/>
</dbReference>
<dbReference type="PANTHER" id="PTHR30086">
    <property type="entry name" value="ARGININE EXPORTER PROTEIN ARGO"/>
    <property type="match status" value="1"/>
</dbReference>
<sequence>MDVTTFLGLALLPILSPGPSSILVVRNSLRHGLSFASRRLLADLAGTVLSASFLLYGLGSLINGSKPLLVGIQLAGAGYVLLAGLLCLQRMRRPPTDAFRVSRSAGGLWLESFLAGLLNPKTLVFFALLQPLLAGAEERAAPLAYALGYSLYKGCVLTLTCAVFLLARDWCRRRLRLANGILGTALVAAGSGFLVKLSAGF</sequence>
<keyword evidence="5" id="KW-0472">Membrane</keyword>
<protein>
    <submittedName>
        <fullName evidence="6">LysE type translocator family protein</fullName>
    </submittedName>
</protein>
<evidence type="ECO:0000256" key="1">
    <source>
        <dbReference type="ARBA" id="ARBA00004651"/>
    </source>
</evidence>
<comment type="subcellular location">
    <subcellularLocation>
        <location evidence="1">Cell membrane</location>
        <topology evidence="1">Multi-pass membrane protein</topology>
    </subcellularLocation>
</comment>
<evidence type="ECO:0000313" key="6">
    <source>
        <dbReference type="EMBL" id="AVK06781.1"/>
    </source>
</evidence>
<accession>A0A2R3IXX7</accession>
<proteinExistence type="predicted"/>
<reference evidence="6 7" key="1">
    <citation type="submission" date="2018-02" db="EMBL/GenBank/DDBJ databases">
        <title>FDA/CDC Antimicrobial Resistant Isolate Bank Genome Sequencing.</title>
        <authorList>
            <person name="Benahmed F.H."/>
            <person name="Lutgring J.D."/>
            <person name="Yoo B."/>
            <person name="Machado M."/>
            <person name="Brown A."/>
            <person name="McAllister G."/>
            <person name="Perry A."/>
            <person name="Halpin A.L."/>
            <person name="Vavikolanu K."/>
            <person name="Ott S."/>
            <person name="Zhao X."/>
            <person name="Tallon L.J."/>
            <person name="Sadzewicz L."/>
            <person name="Aluvathingal J."/>
            <person name="Nadendla S."/>
            <person name="Voskania-kordi A."/>
            <person name="Simonyan V."/>
            <person name="Patel J."/>
            <person name="Shawar R.M."/>
        </authorList>
    </citation>
    <scope>NUCLEOTIDE SEQUENCE [LARGE SCALE GENOMIC DNA]</scope>
    <source>
        <strain evidence="6 7">AR_0356</strain>
    </source>
</reference>
<organism evidence="6 7">
    <name type="scientific">Pseudomonas paraeruginosa</name>
    <dbReference type="NCBI Taxonomy" id="2994495"/>
    <lineage>
        <taxon>Bacteria</taxon>
        <taxon>Pseudomonadati</taxon>
        <taxon>Pseudomonadota</taxon>
        <taxon>Gammaproteobacteria</taxon>
        <taxon>Pseudomonadales</taxon>
        <taxon>Pseudomonadaceae</taxon>
        <taxon>Pseudomonas</taxon>
    </lineage>
</organism>
<dbReference type="Proteomes" id="UP000238390">
    <property type="component" value="Chromosome"/>
</dbReference>
<dbReference type="AlphaFoldDB" id="A0A2R3IXX7"/>
<dbReference type="EMBL" id="CP027169">
    <property type="protein sequence ID" value="AVK06781.1"/>
    <property type="molecule type" value="Genomic_DNA"/>
</dbReference>
<evidence type="ECO:0000313" key="7">
    <source>
        <dbReference type="Proteomes" id="UP000238390"/>
    </source>
</evidence>
<dbReference type="GO" id="GO:0015171">
    <property type="term" value="F:amino acid transmembrane transporter activity"/>
    <property type="evidence" value="ECO:0007669"/>
    <property type="project" value="TreeGrafter"/>
</dbReference>
<keyword evidence="3" id="KW-0812">Transmembrane</keyword>
<keyword evidence="7" id="KW-1185">Reference proteome</keyword>
<dbReference type="InterPro" id="IPR001123">
    <property type="entry name" value="LeuE-type"/>
</dbReference>
<name>A0A2R3IXX7_9PSED</name>
<keyword evidence="4" id="KW-1133">Transmembrane helix</keyword>
<dbReference type="GO" id="GO:0005886">
    <property type="term" value="C:plasma membrane"/>
    <property type="evidence" value="ECO:0007669"/>
    <property type="project" value="UniProtKB-SubCell"/>
</dbReference>
<evidence type="ECO:0000256" key="4">
    <source>
        <dbReference type="ARBA" id="ARBA00022989"/>
    </source>
</evidence>
<dbReference type="RefSeq" id="WP_033998458.1">
    <property type="nucleotide sequence ID" value="NZ_CP027169.1"/>
</dbReference>
<keyword evidence="2" id="KW-1003">Cell membrane</keyword>
<dbReference type="PANTHER" id="PTHR30086:SF20">
    <property type="entry name" value="ARGININE EXPORTER PROTEIN ARGO-RELATED"/>
    <property type="match status" value="1"/>
</dbReference>
<gene>
    <name evidence="6" type="ORF">CSB93_3363</name>
</gene>
<evidence type="ECO:0000256" key="3">
    <source>
        <dbReference type="ARBA" id="ARBA00022692"/>
    </source>
</evidence>
<evidence type="ECO:0000256" key="5">
    <source>
        <dbReference type="ARBA" id="ARBA00023136"/>
    </source>
</evidence>
<evidence type="ECO:0000256" key="2">
    <source>
        <dbReference type="ARBA" id="ARBA00022475"/>
    </source>
</evidence>